<proteinExistence type="inferred from homology"/>
<feature type="domain" description="FAD-binding PCMH-type" evidence="10">
    <location>
        <begin position="79"/>
        <end position="260"/>
    </location>
</feature>
<comment type="function">
    <text evidence="8">Catalyzes the oxidation of D-2-hydroxyglutarate (D-2-HG) to alpha-ketoglutarate. Also catalyzes the oxidation of other D-2-hydroxyacids, such as D-malate (D-MAL) and D-lactate (D-LAC). Exhibits high activities towards D-2-HG and D-MAL but a very weak activity towards D-LAC.</text>
</comment>
<keyword evidence="3" id="KW-0285">Flavoprotein</keyword>
<dbReference type="EC" id="1.1.99.39" evidence="6"/>
<evidence type="ECO:0000256" key="8">
    <source>
        <dbReference type="ARBA" id="ARBA00045410"/>
    </source>
</evidence>
<name>A0A0M3IYW8_ANISI</name>
<dbReference type="FunFam" id="1.10.45.10:FF:000001">
    <property type="entry name" value="D-lactate dehydrogenase mitochondrial"/>
    <property type="match status" value="1"/>
</dbReference>
<dbReference type="EMBL" id="UYRR01000188">
    <property type="protein sequence ID" value="VDK17621.1"/>
    <property type="molecule type" value="Genomic_DNA"/>
</dbReference>
<organism evidence="13">
    <name type="scientific">Anisakis simplex</name>
    <name type="common">Herring worm</name>
    <dbReference type="NCBI Taxonomy" id="6269"/>
    <lineage>
        <taxon>Eukaryota</taxon>
        <taxon>Metazoa</taxon>
        <taxon>Ecdysozoa</taxon>
        <taxon>Nematoda</taxon>
        <taxon>Chromadorea</taxon>
        <taxon>Rhabditida</taxon>
        <taxon>Spirurina</taxon>
        <taxon>Ascaridomorpha</taxon>
        <taxon>Ascaridoidea</taxon>
        <taxon>Anisakidae</taxon>
        <taxon>Anisakis</taxon>
        <taxon>Anisakis simplex complex</taxon>
    </lineage>
</organism>
<evidence type="ECO:0000256" key="2">
    <source>
        <dbReference type="ARBA" id="ARBA00008000"/>
    </source>
</evidence>
<dbReference type="FunFam" id="3.30.43.10:FF:000011">
    <property type="entry name" value="D-lactate dehydrogenase (Cytochrome)"/>
    <property type="match status" value="1"/>
</dbReference>
<evidence type="ECO:0000313" key="13">
    <source>
        <dbReference type="WBParaSite" id="ASIM_0000044701-mRNA-1"/>
    </source>
</evidence>
<dbReference type="GO" id="GO:0051990">
    <property type="term" value="F:(R)-2-hydroxyglutarate dehydrogenase activity"/>
    <property type="evidence" value="ECO:0007669"/>
    <property type="project" value="UniProtKB-EC"/>
</dbReference>
<dbReference type="Gene3D" id="3.30.43.10">
    <property type="entry name" value="Uridine Diphospho-n-acetylenolpyruvylglucosamine Reductase, domain 2"/>
    <property type="match status" value="1"/>
</dbReference>
<dbReference type="OrthoDB" id="5332616at2759"/>
<dbReference type="AlphaFoldDB" id="A0A0M3IYW8"/>
<dbReference type="Proteomes" id="UP000267096">
    <property type="component" value="Unassembled WGS sequence"/>
</dbReference>
<evidence type="ECO:0000313" key="11">
    <source>
        <dbReference type="EMBL" id="VDK17621.1"/>
    </source>
</evidence>
<comment type="catalytic activity">
    <reaction evidence="9">
        <text>(R)-malate + A = oxaloacetate + AH2</text>
        <dbReference type="Rhea" id="RHEA:67460"/>
        <dbReference type="ChEBI" id="CHEBI:13193"/>
        <dbReference type="ChEBI" id="CHEBI:15588"/>
        <dbReference type="ChEBI" id="CHEBI:16452"/>
        <dbReference type="ChEBI" id="CHEBI:17499"/>
    </reaction>
    <physiologicalReaction direction="left-to-right" evidence="9">
        <dbReference type="Rhea" id="RHEA:67461"/>
    </physiologicalReaction>
</comment>
<dbReference type="WBParaSite" id="ASIM_0000044701-mRNA-1">
    <property type="protein sequence ID" value="ASIM_0000044701-mRNA-1"/>
    <property type="gene ID" value="ASIM_0000044701"/>
</dbReference>
<dbReference type="GO" id="GO:0071949">
    <property type="term" value="F:FAD binding"/>
    <property type="evidence" value="ECO:0007669"/>
    <property type="project" value="InterPro"/>
</dbReference>
<evidence type="ECO:0000259" key="10">
    <source>
        <dbReference type="PROSITE" id="PS51387"/>
    </source>
</evidence>
<sequence>MFTAKRLLLAGRSLRNSTAYSIPGNTLIHRKKSSVIAPSRGDYAKITDDDVRHFQAVLGSENVRTSGIDEYNSDWMKWFKGSSSCVLLPSSAQQVSDLLKYCFSRRLAVVPQAGNTGLVGGSIPVYDEIILSLRKLNKHYKFDAHSGVLECDSGFVLEELDQRLESDGYMVPLDLGAKGSCLIGGNICTGAGGLRLIRFGSLHNHLLGLEVVLPDKNGTIVRFGSALRKDNTNLHMHHLFIGSEGQLGVVTRIWMTAVPRLRSTQVALLGLRSFEKCREIVRMSKDRLGEVLSALELIDADSMQCVLQDHTFHKILNSNAQFYILIETTVTNLIYRFHALSGSNERHDQEKLASFLTEAIDCETIIDGVQASSRQETENIWRIREAVPVMIARSGYVYKHDVSLPLEYFYRLTEVIRERLAVSSDGVDAKVFTFGHIGDGNSHLNIVTEHYSQEVADRLYPFLYDWVVEHNGSVSAEHGVGQVKREYAKYGKGSELGIAKQLKQIFDPRNILSPYKMF</sequence>
<dbReference type="InterPro" id="IPR016169">
    <property type="entry name" value="FAD-bd_PCMH_sub2"/>
</dbReference>
<dbReference type="Pfam" id="PF01565">
    <property type="entry name" value="FAD_binding_4"/>
    <property type="match status" value="1"/>
</dbReference>
<dbReference type="SUPFAM" id="SSF56176">
    <property type="entry name" value="FAD-binding/transporter-associated domain-like"/>
    <property type="match status" value="1"/>
</dbReference>
<evidence type="ECO:0000256" key="4">
    <source>
        <dbReference type="ARBA" id="ARBA00022827"/>
    </source>
</evidence>
<reference evidence="13" key="1">
    <citation type="submission" date="2017-02" db="UniProtKB">
        <authorList>
            <consortium name="WormBaseParasite"/>
        </authorList>
    </citation>
    <scope>IDENTIFICATION</scope>
</reference>
<evidence type="ECO:0000256" key="5">
    <source>
        <dbReference type="ARBA" id="ARBA00023002"/>
    </source>
</evidence>
<keyword evidence="12" id="KW-1185">Reference proteome</keyword>
<dbReference type="InterPro" id="IPR036318">
    <property type="entry name" value="FAD-bd_PCMH-like_sf"/>
</dbReference>
<dbReference type="Pfam" id="PF02913">
    <property type="entry name" value="FAD-oxidase_C"/>
    <property type="match status" value="1"/>
</dbReference>
<dbReference type="InterPro" id="IPR016171">
    <property type="entry name" value="Vanillyl_alc_oxidase_C-sub2"/>
</dbReference>
<comment type="cofactor">
    <cofactor evidence="1">
        <name>FAD</name>
        <dbReference type="ChEBI" id="CHEBI:57692"/>
    </cofactor>
</comment>
<evidence type="ECO:0000256" key="9">
    <source>
        <dbReference type="ARBA" id="ARBA00049267"/>
    </source>
</evidence>
<dbReference type="GO" id="GO:0005739">
    <property type="term" value="C:mitochondrion"/>
    <property type="evidence" value="ECO:0007669"/>
    <property type="project" value="TreeGrafter"/>
</dbReference>
<dbReference type="Gene3D" id="3.30.70.2740">
    <property type="match status" value="1"/>
</dbReference>
<evidence type="ECO:0000313" key="12">
    <source>
        <dbReference type="Proteomes" id="UP000267096"/>
    </source>
</evidence>
<evidence type="ECO:0000256" key="6">
    <source>
        <dbReference type="ARBA" id="ARBA00039003"/>
    </source>
</evidence>
<dbReference type="InterPro" id="IPR006094">
    <property type="entry name" value="Oxid_FAD_bind_N"/>
</dbReference>
<dbReference type="InterPro" id="IPR016166">
    <property type="entry name" value="FAD-bd_PCMH"/>
</dbReference>
<dbReference type="FunFam" id="3.30.70.2190:FF:000001">
    <property type="entry name" value="D-2-hydroxyglutarate dehydrogenase mitochondrial"/>
    <property type="match status" value="1"/>
</dbReference>
<comment type="similarity">
    <text evidence="2">Belongs to the FAD-binding oxidoreductase/transferase type 4 family.</text>
</comment>
<keyword evidence="5" id="KW-0560">Oxidoreductase</keyword>
<evidence type="ECO:0000256" key="7">
    <source>
        <dbReference type="ARBA" id="ARBA00039639"/>
    </source>
</evidence>
<dbReference type="PANTHER" id="PTHR43716">
    <property type="entry name" value="D-2-HYDROXYGLUTARATE DEHYDROGENASE, MITOCHONDRIAL"/>
    <property type="match status" value="1"/>
</dbReference>
<dbReference type="InterPro" id="IPR016164">
    <property type="entry name" value="FAD-linked_Oxase-like_C"/>
</dbReference>
<gene>
    <name evidence="11" type="ORF">ASIM_LOCUS351</name>
</gene>
<protein>
    <recommendedName>
        <fullName evidence="7">D-2-hydroxyglutarate dehydrogenase, mitochondrial</fullName>
        <ecNumber evidence="6">1.1.99.39</ecNumber>
    </recommendedName>
</protein>
<dbReference type="Gene3D" id="3.30.70.2190">
    <property type="match status" value="1"/>
</dbReference>
<dbReference type="PROSITE" id="PS51387">
    <property type="entry name" value="FAD_PCMH"/>
    <property type="match status" value="1"/>
</dbReference>
<dbReference type="InterPro" id="IPR051264">
    <property type="entry name" value="FAD-oxidored/transferase_4"/>
</dbReference>
<dbReference type="Gene3D" id="1.10.45.10">
    <property type="entry name" value="Vanillyl-alcohol Oxidase, Chain A, domain 4"/>
    <property type="match status" value="1"/>
</dbReference>
<reference evidence="11 12" key="2">
    <citation type="submission" date="2018-11" db="EMBL/GenBank/DDBJ databases">
        <authorList>
            <consortium name="Pathogen Informatics"/>
        </authorList>
    </citation>
    <scope>NUCLEOTIDE SEQUENCE [LARGE SCALE GENOMIC DNA]</scope>
</reference>
<dbReference type="PANTHER" id="PTHR43716:SF1">
    <property type="entry name" value="D-2-HYDROXYGLUTARATE DEHYDROGENASE, MITOCHONDRIAL"/>
    <property type="match status" value="1"/>
</dbReference>
<dbReference type="InterPro" id="IPR004113">
    <property type="entry name" value="FAD-bd_oxidored_4_C"/>
</dbReference>
<evidence type="ECO:0000256" key="1">
    <source>
        <dbReference type="ARBA" id="ARBA00001974"/>
    </source>
</evidence>
<dbReference type="SUPFAM" id="SSF55103">
    <property type="entry name" value="FAD-linked oxidases, C-terminal domain"/>
    <property type="match status" value="1"/>
</dbReference>
<accession>A0A0M3IYW8</accession>
<dbReference type="Gene3D" id="3.30.465.10">
    <property type="match status" value="1"/>
</dbReference>
<keyword evidence="4" id="KW-0274">FAD</keyword>
<dbReference type="InterPro" id="IPR016167">
    <property type="entry name" value="FAD-bd_PCMH_sub1"/>
</dbReference>
<evidence type="ECO:0000256" key="3">
    <source>
        <dbReference type="ARBA" id="ARBA00022630"/>
    </source>
</evidence>